<dbReference type="InterPro" id="IPR057517">
    <property type="entry name" value="SsdA-like_C"/>
</dbReference>
<feature type="repeat" description="ANK" evidence="1">
    <location>
        <begin position="199"/>
        <end position="231"/>
    </location>
</feature>
<dbReference type="RefSeq" id="XP_046118445.1">
    <property type="nucleotide sequence ID" value="XM_046265698.1"/>
</dbReference>
<organism evidence="3 4">
    <name type="scientific">Emericellopsis atlantica</name>
    <dbReference type="NCBI Taxonomy" id="2614577"/>
    <lineage>
        <taxon>Eukaryota</taxon>
        <taxon>Fungi</taxon>
        <taxon>Dikarya</taxon>
        <taxon>Ascomycota</taxon>
        <taxon>Pezizomycotina</taxon>
        <taxon>Sordariomycetes</taxon>
        <taxon>Hypocreomycetidae</taxon>
        <taxon>Hypocreales</taxon>
        <taxon>Bionectriaceae</taxon>
        <taxon>Emericellopsis</taxon>
    </lineage>
</organism>
<proteinExistence type="predicted"/>
<dbReference type="GeneID" id="70296601"/>
<dbReference type="SMART" id="SM00248">
    <property type="entry name" value="ANK"/>
    <property type="match status" value="2"/>
</dbReference>
<gene>
    <name evidence="3" type="ORF">F5Z01DRAFT_681529</name>
</gene>
<dbReference type="EMBL" id="MU251254">
    <property type="protein sequence ID" value="KAG9254521.1"/>
    <property type="molecule type" value="Genomic_DNA"/>
</dbReference>
<feature type="repeat" description="ANK" evidence="1">
    <location>
        <begin position="232"/>
        <end position="264"/>
    </location>
</feature>
<evidence type="ECO:0000313" key="4">
    <source>
        <dbReference type="Proteomes" id="UP000887229"/>
    </source>
</evidence>
<dbReference type="PROSITE" id="PS50297">
    <property type="entry name" value="ANK_REP_REGION"/>
    <property type="match status" value="1"/>
</dbReference>
<reference evidence="3" key="1">
    <citation type="journal article" date="2021" name="IMA Fungus">
        <title>Genomic characterization of three marine fungi, including Emericellopsis atlantica sp. nov. with signatures of a generalist lifestyle and marine biomass degradation.</title>
        <authorList>
            <person name="Hagestad O.C."/>
            <person name="Hou L."/>
            <person name="Andersen J.H."/>
            <person name="Hansen E.H."/>
            <person name="Altermark B."/>
            <person name="Li C."/>
            <person name="Kuhnert E."/>
            <person name="Cox R.J."/>
            <person name="Crous P.W."/>
            <person name="Spatafora J.W."/>
            <person name="Lail K."/>
            <person name="Amirebrahimi M."/>
            <person name="Lipzen A."/>
            <person name="Pangilinan J."/>
            <person name="Andreopoulos W."/>
            <person name="Hayes R.D."/>
            <person name="Ng V."/>
            <person name="Grigoriev I.V."/>
            <person name="Jackson S.A."/>
            <person name="Sutton T.D.S."/>
            <person name="Dobson A.D.W."/>
            <person name="Rama T."/>
        </authorList>
    </citation>
    <scope>NUCLEOTIDE SEQUENCE</scope>
    <source>
        <strain evidence="3">TS7</strain>
    </source>
</reference>
<sequence>MAQAPSSSDVKWNSKCLYVICPYCQSRHHHGSPHGTDPVKTQVAHCGPPSGDYQLCYPFEAQAQAKYSYRIAKEKGYFVTVGVQATGEGEESEEESDDYDDACDMADDTSTDSWGLLREQHNSHRDQTEPLQSRFGGLSVGDPQLQKDLVEKESTQFLQDPSYRQELFVSYCVPNHVYDIASLLWKYQDDPFVSRRNKEGENCIALAAIEGHLEMVRYLHQKGGNLDNINNRGWTPLMEAALWGRLEVVKYLLNHGADPRVKDRKGRNAYFYSRPSRRTARMRLLRNDHYEDSSEDEDNRRRVALMLGAFETVTNGEQISMPVSSSDLRTGHFETTTSVIVARLERGGPFPAVSAASGWRTDFSSDYILNNSFWRDRVLELCKLIRFDLPGDDRDESGWPGSYNASHAEKKLVAYYINQHVILPRHLFESAPDQKLGQWTLDLNIQDLAALRREMPQVPAAVQASRPMCANCKLFISRVEDMLGISFTVTHC</sequence>
<comment type="caution">
    <text evidence="3">The sequence shown here is derived from an EMBL/GenBank/DDBJ whole genome shotgun (WGS) entry which is preliminary data.</text>
</comment>
<dbReference type="Pfam" id="PF12796">
    <property type="entry name" value="Ank_2"/>
    <property type="match status" value="1"/>
</dbReference>
<dbReference type="Gene3D" id="1.25.40.20">
    <property type="entry name" value="Ankyrin repeat-containing domain"/>
    <property type="match status" value="1"/>
</dbReference>
<dbReference type="AlphaFoldDB" id="A0A9P8CRA4"/>
<dbReference type="PANTHER" id="PTHR44207">
    <property type="entry name" value="SURFACE ANTIGEN BSPA-LIKE-RELATED"/>
    <property type="match status" value="1"/>
</dbReference>
<feature type="domain" description="Single-strand DNA deaminase toxin A-like C-terminal" evidence="2">
    <location>
        <begin position="354"/>
        <end position="413"/>
    </location>
</feature>
<keyword evidence="4" id="KW-1185">Reference proteome</keyword>
<evidence type="ECO:0000256" key="1">
    <source>
        <dbReference type="PROSITE-ProRule" id="PRU00023"/>
    </source>
</evidence>
<accession>A0A9P8CRA4</accession>
<evidence type="ECO:0000259" key="2">
    <source>
        <dbReference type="Pfam" id="PF24120"/>
    </source>
</evidence>
<protein>
    <submittedName>
        <fullName evidence="3">Ankyrin repeat protein</fullName>
    </submittedName>
</protein>
<name>A0A9P8CRA4_9HYPO</name>
<keyword evidence="1" id="KW-0040">ANK repeat</keyword>
<dbReference type="InterPro" id="IPR002110">
    <property type="entry name" value="Ankyrin_rpt"/>
</dbReference>
<dbReference type="SUPFAM" id="SSF48403">
    <property type="entry name" value="Ankyrin repeat"/>
    <property type="match status" value="1"/>
</dbReference>
<dbReference type="PROSITE" id="PS50088">
    <property type="entry name" value="ANK_REPEAT"/>
    <property type="match status" value="2"/>
</dbReference>
<evidence type="ECO:0000313" key="3">
    <source>
        <dbReference type="EMBL" id="KAG9254521.1"/>
    </source>
</evidence>
<dbReference type="Proteomes" id="UP000887229">
    <property type="component" value="Unassembled WGS sequence"/>
</dbReference>
<dbReference type="OrthoDB" id="341259at2759"/>
<dbReference type="Pfam" id="PF24120">
    <property type="entry name" value="SsdA_C"/>
    <property type="match status" value="1"/>
</dbReference>
<dbReference type="InterPro" id="IPR036770">
    <property type="entry name" value="Ankyrin_rpt-contain_sf"/>
</dbReference>